<evidence type="ECO:0000259" key="15">
    <source>
        <dbReference type="PROSITE" id="PS50109"/>
    </source>
</evidence>
<evidence type="ECO:0000256" key="3">
    <source>
        <dbReference type="ARBA" id="ARBA00012438"/>
    </source>
</evidence>
<dbReference type="InterPro" id="IPR003660">
    <property type="entry name" value="HAMP_dom"/>
</dbReference>
<keyword evidence="8" id="KW-0547">Nucleotide-binding</keyword>
<sequence>MFKRLSHFAPRTIRAKLILAAVVCILVPAAFTLNVYHALTQKAVKQQAIANAENSLELVNGSVTLLLKGMLDIANYIQVNAGLNTYFKLVASGYQEPDPYRKFTDANRVLEQLDSLTVVGEKSYVTVLLTDGSYFMNYSVSDYNPLDLLQEPWFEQLDELQGLDSYWIGAEPTKFKYDRFDHPYQVSVARTLRLANSDIYGYVVVTVMEDQVSDIFSELTAGQEVRLVDAAGRIVADRNKDNIGGAYPGGKQEQLGHGLGAGHEYEYEHGRAAAETAFILRDDGKPLLVAEQSIALNGWRLILTQPYQEATVNISSIFNRVFLFQIISFIVFMAMLIVLVRTFTRPLVRLGKAASAVQRGNLEVRSGVRGNDEIGRLGLLFDQMLDRVKQMIAEISTTQARKRTAELKMLQAQINPHFLFNVLNSIRMKVMKHGDLESGKMIGSLSTLLRMTISREEDEITLHEEIELVSHYVRLMNLRQKQEVTLELAVAPEAFLVKVPRLILQPLVENALIHGLTQQAGVIRIAASMEQDGLLLTVADNGAGMEEAKLEATLRRMNDAGAAPEQAGIKPKGHFSGMGLHNVMERMRLRFGPMFHVEIRSEPGLGTVIEMYIPHDKGER</sequence>
<dbReference type="InterPro" id="IPR010559">
    <property type="entry name" value="Sig_transdc_His_kin_internal"/>
</dbReference>
<dbReference type="GeneID" id="77010443"/>
<comment type="subcellular location">
    <subcellularLocation>
        <location evidence="2">Cell membrane</location>
        <topology evidence="2">Multi-pass membrane protein</topology>
    </subcellularLocation>
</comment>
<protein>
    <recommendedName>
        <fullName evidence="3">histidine kinase</fullName>
        <ecNumber evidence="3">2.7.13.3</ecNumber>
    </recommendedName>
</protein>
<dbReference type="Pfam" id="PF06580">
    <property type="entry name" value="His_kinase"/>
    <property type="match status" value="1"/>
</dbReference>
<evidence type="ECO:0000256" key="9">
    <source>
        <dbReference type="ARBA" id="ARBA00022777"/>
    </source>
</evidence>
<dbReference type="RefSeq" id="WP_036618182.1">
    <property type="nucleotide sequence ID" value="NZ_BOSD01000032.1"/>
</dbReference>
<gene>
    <name evidence="17" type="ORF">DJ90_5430</name>
</gene>
<proteinExistence type="predicted"/>
<dbReference type="GO" id="GO:0005524">
    <property type="term" value="F:ATP binding"/>
    <property type="evidence" value="ECO:0007669"/>
    <property type="project" value="UniProtKB-KW"/>
</dbReference>
<dbReference type="InterPro" id="IPR005467">
    <property type="entry name" value="His_kinase_dom"/>
</dbReference>
<feature type="domain" description="HAMP" evidence="16">
    <location>
        <begin position="341"/>
        <end position="393"/>
    </location>
</feature>
<evidence type="ECO:0000259" key="16">
    <source>
        <dbReference type="PROSITE" id="PS50885"/>
    </source>
</evidence>
<dbReference type="HOGENOM" id="CLU_020473_6_1_9"/>
<evidence type="ECO:0000256" key="2">
    <source>
        <dbReference type="ARBA" id="ARBA00004651"/>
    </source>
</evidence>
<feature type="domain" description="Histidine kinase" evidence="15">
    <location>
        <begin position="440"/>
        <end position="617"/>
    </location>
</feature>
<keyword evidence="4" id="KW-1003">Cell membrane</keyword>
<evidence type="ECO:0000256" key="11">
    <source>
        <dbReference type="ARBA" id="ARBA00022989"/>
    </source>
</evidence>
<dbReference type="PANTHER" id="PTHR34220">
    <property type="entry name" value="SENSOR HISTIDINE KINASE YPDA"/>
    <property type="match status" value="1"/>
</dbReference>
<dbReference type="Gene3D" id="3.30.565.10">
    <property type="entry name" value="Histidine kinase-like ATPase, C-terminal domain"/>
    <property type="match status" value="1"/>
</dbReference>
<keyword evidence="9 17" id="KW-0418">Kinase</keyword>
<dbReference type="GO" id="GO:0005886">
    <property type="term" value="C:plasma membrane"/>
    <property type="evidence" value="ECO:0007669"/>
    <property type="project" value="UniProtKB-SubCell"/>
</dbReference>
<dbReference type="GO" id="GO:0000155">
    <property type="term" value="F:phosphorelay sensor kinase activity"/>
    <property type="evidence" value="ECO:0007669"/>
    <property type="project" value="InterPro"/>
</dbReference>
<dbReference type="SUPFAM" id="SSF158472">
    <property type="entry name" value="HAMP domain-like"/>
    <property type="match status" value="1"/>
</dbReference>
<keyword evidence="18" id="KW-1185">Reference proteome</keyword>
<keyword evidence="13 14" id="KW-0472">Membrane</keyword>
<evidence type="ECO:0000256" key="12">
    <source>
        <dbReference type="ARBA" id="ARBA00023012"/>
    </source>
</evidence>
<accession>A0A090ZN74</accession>
<dbReference type="AlphaFoldDB" id="A0A090ZN74"/>
<dbReference type="PROSITE" id="PS50885">
    <property type="entry name" value="HAMP"/>
    <property type="match status" value="1"/>
</dbReference>
<dbReference type="STRING" id="44252.DJ90_5430"/>
<keyword evidence="5" id="KW-0597">Phosphoprotein</keyword>
<dbReference type="EC" id="2.7.13.3" evidence="3"/>
<evidence type="ECO:0000256" key="13">
    <source>
        <dbReference type="ARBA" id="ARBA00023136"/>
    </source>
</evidence>
<feature type="transmembrane region" description="Helical" evidence="14">
    <location>
        <begin position="321"/>
        <end position="340"/>
    </location>
</feature>
<evidence type="ECO:0000256" key="14">
    <source>
        <dbReference type="SAM" id="Phobius"/>
    </source>
</evidence>
<dbReference type="InterPro" id="IPR050640">
    <property type="entry name" value="Bact_2-comp_sensor_kinase"/>
</dbReference>
<evidence type="ECO:0000313" key="18">
    <source>
        <dbReference type="Proteomes" id="UP000029278"/>
    </source>
</evidence>
<dbReference type="EMBL" id="JMQA01000002">
    <property type="protein sequence ID" value="KFN12047.1"/>
    <property type="molecule type" value="Genomic_DNA"/>
</dbReference>
<evidence type="ECO:0000256" key="6">
    <source>
        <dbReference type="ARBA" id="ARBA00022679"/>
    </source>
</evidence>
<dbReference type="Gene3D" id="6.10.340.10">
    <property type="match status" value="1"/>
</dbReference>
<evidence type="ECO:0000256" key="10">
    <source>
        <dbReference type="ARBA" id="ARBA00022840"/>
    </source>
</evidence>
<dbReference type="PANTHER" id="PTHR34220:SF11">
    <property type="entry name" value="SENSOR PROTEIN KINASE HPTS"/>
    <property type="match status" value="1"/>
</dbReference>
<dbReference type="OrthoDB" id="9776552at2"/>
<dbReference type="SUPFAM" id="SSF55874">
    <property type="entry name" value="ATPase domain of HSP90 chaperone/DNA topoisomerase II/histidine kinase"/>
    <property type="match status" value="1"/>
</dbReference>
<dbReference type="PROSITE" id="PS50109">
    <property type="entry name" value="HIS_KIN"/>
    <property type="match status" value="1"/>
</dbReference>
<dbReference type="InterPro" id="IPR036890">
    <property type="entry name" value="HATPase_C_sf"/>
</dbReference>
<comment type="catalytic activity">
    <reaction evidence="1">
        <text>ATP + protein L-histidine = ADP + protein N-phospho-L-histidine.</text>
        <dbReference type="EC" id="2.7.13.3"/>
    </reaction>
</comment>
<dbReference type="Pfam" id="PF00672">
    <property type="entry name" value="HAMP"/>
    <property type="match status" value="1"/>
</dbReference>
<evidence type="ECO:0000256" key="7">
    <source>
        <dbReference type="ARBA" id="ARBA00022692"/>
    </source>
</evidence>
<keyword evidence="6" id="KW-0808">Transferase</keyword>
<dbReference type="SMART" id="SM00304">
    <property type="entry name" value="HAMP"/>
    <property type="match status" value="1"/>
</dbReference>
<keyword evidence="10" id="KW-0067">ATP-binding</keyword>
<dbReference type="CDD" id="cd06225">
    <property type="entry name" value="HAMP"/>
    <property type="match status" value="1"/>
</dbReference>
<evidence type="ECO:0000313" key="17">
    <source>
        <dbReference type="EMBL" id="KFN12047.1"/>
    </source>
</evidence>
<evidence type="ECO:0000256" key="4">
    <source>
        <dbReference type="ARBA" id="ARBA00022475"/>
    </source>
</evidence>
<dbReference type="Proteomes" id="UP000029278">
    <property type="component" value="Unassembled WGS sequence"/>
</dbReference>
<evidence type="ECO:0000256" key="1">
    <source>
        <dbReference type="ARBA" id="ARBA00000085"/>
    </source>
</evidence>
<organism evidence="17 18">
    <name type="scientific">Paenibacillus macerans</name>
    <name type="common">Bacillus macerans</name>
    <dbReference type="NCBI Taxonomy" id="44252"/>
    <lineage>
        <taxon>Bacteria</taxon>
        <taxon>Bacillati</taxon>
        <taxon>Bacillota</taxon>
        <taxon>Bacilli</taxon>
        <taxon>Bacillales</taxon>
        <taxon>Paenibacillaceae</taxon>
        <taxon>Paenibacillus</taxon>
    </lineage>
</organism>
<name>A0A090ZN74_PAEMA</name>
<keyword evidence="11 14" id="KW-1133">Transmembrane helix</keyword>
<keyword evidence="7 14" id="KW-0812">Transmembrane</keyword>
<comment type="caution">
    <text evidence="17">The sequence shown here is derived from an EMBL/GenBank/DDBJ whole genome shotgun (WGS) entry which is preliminary data.</text>
</comment>
<dbReference type="PATRIC" id="fig|44252.3.peg.301"/>
<keyword evidence="12" id="KW-0902">Two-component regulatory system</keyword>
<reference evidence="17 18" key="1">
    <citation type="submission" date="2014-04" db="EMBL/GenBank/DDBJ databases">
        <authorList>
            <person name="Bishop-Lilly K.A."/>
            <person name="Broomall S.M."/>
            <person name="Chain P.S."/>
            <person name="Chertkov O."/>
            <person name="Coyne S.R."/>
            <person name="Daligault H.E."/>
            <person name="Davenport K.W."/>
            <person name="Erkkila T."/>
            <person name="Frey K.G."/>
            <person name="Gibbons H.S."/>
            <person name="Gu W."/>
            <person name="Jaissle J."/>
            <person name="Johnson S.L."/>
            <person name="Koroleva G.I."/>
            <person name="Ladner J.T."/>
            <person name="Lo C.-C."/>
            <person name="Minogue T.D."/>
            <person name="Munk C."/>
            <person name="Palacios G.F."/>
            <person name="Redden C.L."/>
            <person name="Rosenzweig C.N."/>
            <person name="Scholz M.B."/>
            <person name="Teshima H."/>
            <person name="Xu Y."/>
        </authorList>
    </citation>
    <scope>NUCLEOTIDE SEQUENCE [LARGE SCALE GENOMIC DNA]</scope>
    <source>
        <strain evidence="17 18">8244</strain>
    </source>
</reference>
<evidence type="ECO:0000256" key="8">
    <source>
        <dbReference type="ARBA" id="ARBA00022741"/>
    </source>
</evidence>
<evidence type="ECO:0000256" key="5">
    <source>
        <dbReference type="ARBA" id="ARBA00022553"/>
    </source>
</evidence>
<dbReference type="InterPro" id="IPR003594">
    <property type="entry name" value="HATPase_dom"/>
</dbReference>
<dbReference type="Pfam" id="PF02518">
    <property type="entry name" value="HATPase_c"/>
    <property type="match status" value="1"/>
</dbReference>